<feature type="transmembrane region" description="Helical" evidence="1">
    <location>
        <begin position="154"/>
        <end position="175"/>
    </location>
</feature>
<sequence length="194" mass="22196">MHCAKAVFYIQLYVDKRLPLAKLRPLETHLSSCSACREHLRYLEMVEQSFYSMQQVIEPANLTQNIMFRVARSVQQVEQARQEELRRSESNFFPLRISLSELLTVLFLATVATLGFFLGQPSLRAMLPLANGHDALSYAFVNAWNQLLSINSSTLMLIFWIAGTALGVWITLMAAGNEVRTIWFKAVQDRLPVW</sequence>
<protein>
    <recommendedName>
        <fullName evidence="2">Putative zinc-finger domain-containing protein</fullName>
    </recommendedName>
</protein>
<reference evidence="3 4" key="1">
    <citation type="journal article" date="2021" name="Int. J. Syst. Evol. Microbiol.">
        <title>Reticulibacter mediterranei gen. nov., sp. nov., within the new family Reticulibacteraceae fam. nov., and Ktedonospora formicarum gen. nov., sp. nov., Ktedonobacter robiniae sp. nov., Dictyobacter formicarum sp. nov. and Dictyobacter arantiisoli sp. nov., belonging to the class Ktedonobacteria.</title>
        <authorList>
            <person name="Yabe S."/>
            <person name="Zheng Y."/>
            <person name="Wang C.M."/>
            <person name="Sakai Y."/>
            <person name="Abe K."/>
            <person name="Yokota A."/>
            <person name="Donadio S."/>
            <person name="Cavaletti L."/>
            <person name="Monciardini P."/>
        </authorList>
    </citation>
    <scope>NUCLEOTIDE SEQUENCE [LARGE SCALE GENOMIC DNA]</scope>
    <source>
        <strain evidence="3 4">SOSP1-30</strain>
    </source>
</reference>
<feature type="domain" description="Putative zinc-finger" evidence="2">
    <location>
        <begin position="3"/>
        <end position="37"/>
    </location>
</feature>
<dbReference type="RefSeq" id="WP_201369739.1">
    <property type="nucleotide sequence ID" value="NZ_BNJG01000001.1"/>
</dbReference>
<comment type="caution">
    <text evidence="3">The sequence shown here is derived from an EMBL/GenBank/DDBJ whole genome shotgun (WGS) entry which is preliminary data.</text>
</comment>
<accession>A0ABQ3UJN9</accession>
<name>A0ABQ3UJN9_9CHLR</name>
<keyword evidence="1" id="KW-1133">Transmembrane helix</keyword>
<organism evidence="3 4">
    <name type="scientific">Ktedonobacter robiniae</name>
    <dbReference type="NCBI Taxonomy" id="2778365"/>
    <lineage>
        <taxon>Bacteria</taxon>
        <taxon>Bacillati</taxon>
        <taxon>Chloroflexota</taxon>
        <taxon>Ktedonobacteria</taxon>
        <taxon>Ktedonobacterales</taxon>
        <taxon>Ktedonobacteraceae</taxon>
        <taxon>Ktedonobacter</taxon>
    </lineage>
</organism>
<evidence type="ECO:0000256" key="1">
    <source>
        <dbReference type="SAM" id="Phobius"/>
    </source>
</evidence>
<keyword evidence="1" id="KW-0812">Transmembrane</keyword>
<dbReference type="Proteomes" id="UP000654345">
    <property type="component" value="Unassembled WGS sequence"/>
</dbReference>
<dbReference type="Pfam" id="PF13490">
    <property type="entry name" value="zf-HC2"/>
    <property type="match status" value="1"/>
</dbReference>
<dbReference type="InterPro" id="IPR041916">
    <property type="entry name" value="Anti_sigma_zinc_sf"/>
</dbReference>
<evidence type="ECO:0000259" key="2">
    <source>
        <dbReference type="Pfam" id="PF13490"/>
    </source>
</evidence>
<evidence type="ECO:0000313" key="3">
    <source>
        <dbReference type="EMBL" id="GHO52878.1"/>
    </source>
</evidence>
<evidence type="ECO:0000313" key="4">
    <source>
        <dbReference type="Proteomes" id="UP000654345"/>
    </source>
</evidence>
<dbReference type="EMBL" id="BNJG01000001">
    <property type="protein sequence ID" value="GHO52878.1"/>
    <property type="molecule type" value="Genomic_DNA"/>
</dbReference>
<gene>
    <name evidence="3" type="ORF">KSB_13530</name>
</gene>
<keyword evidence="4" id="KW-1185">Reference proteome</keyword>
<keyword evidence="1" id="KW-0472">Membrane</keyword>
<dbReference type="InterPro" id="IPR027383">
    <property type="entry name" value="Znf_put"/>
</dbReference>
<dbReference type="Gene3D" id="1.10.10.1320">
    <property type="entry name" value="Anti-sigma factor, zinc-finger domain"/>
    <property type="match status" value="1"/>
</dbReference>
<proteinExistence type="predicted"/>
<feature type="transmembrane region" description="Helical" evidence="1">
    <location>
        <begin position="95"/>
        <end position="118"/>
    </location>
</feature>